<comment type="caution">
    <text evidence="1">The sequence shown here is derived from an EMBL/GenBank/DDBJ whole genome shotgun (WGS) entry which is preliminary data.</text>
</comment>
<proteinExistence type="predicted"/>
<evidence type="ECO:0000313" key="1">
    <source>
        <dbReference type="EMBL" id="KAK7747274.1"/>
    </source>
</evidence>
<sequence>MPPFEKPSSKGPNMIENFEPLKPEVTETIAAAANRASRRLQHIHINTGRMDAFGYVVSKQWRADSAANRETWAVVRSGLECEILSQGLVSGDASDVPGLAIDQKRIEMVEEAKECENAGLGQLRILQFSTLREFLMQRYLQRWRWEVNSGSPTIVMNFGWGNTDADMAFSCLGVTKLVEQNTGTSRTIMAGIVSSGKLNPFGNGQRWRSIRTQNVDIRSPAWRVKGIMQPTATVGCDERLALVADRIYELGKKIHSGEDERKRILLVMDKPELGTVCETLNSHESSGRISINIISSPSDLGPLHDENIALVEGASYIGRVSNVSDIMVYPYTSAFIREHDQTVFGAGVNPEIHFLALKDECNKLPLEDETSLAHTEHLPQSLHSACLLGRLMVKKVRYHVGLTLESAVIDAIYAIAAVTETTRGLTNLQRAIALVDKGNTGPRKWYTRSLLGVGADQVHRGPIWLAVAIWQRFRYDTNWRGDWRAFEEAITSRKDELYLNAEHIFVSRYSSLDWDAAFERIKGFKVLGMIPPELRGNSRLTRQALLAVDRAMVFAFLDKIVCVQPGDEFLAWDLVSRRKVAEPVDYQWGQVWLDDCLQSDAIEGEKPPVAFFVYTCLLREETRDGIAWRPFDMTYVSFKAVYDVLVEVGDDDIFTTIPNATKHRQIAGMAQGRTEGREVARLADLRVSFRDDERWALKALGIYWPSVPGRDSVGAASAADCMTILFKMIWSRITPATRPKPNAEEDAFACYTWMVFDPDIPGYEELLGSMRNNALAPIKEEHGDDITFEALCRSRVVIDNLWAVPDHQLTYPVFVKGPGYPQPALYKTGVDMAATGFPEWDGVSCPSLEQLTRNVTREERLADGNTLFTYFQSQSVLEVRFTPVKGSKHSLRDIFQFYADSWVVHRVDGPRQEGKQAYMLIAVVKHRESLHGADSIRTLFLNGMEQLPTLASTKPMQDWGFKADECIPDGIKLSLFYSAVSQLYTV</sequence>
<dbReference type="AlphaFoldDB" id="A0AAN9YLN0"/>
<dbReference type="EMBL" id="JAJSPL020000004">
    <property type="protein sequence ID" value="KAK7747274.1"/>
    <property type="molecule type" value="Genomic_DNA"/>
</dbReference>
<name>A0AAN9YLN0_9PEZI</name>
<keyword evidence="2" id="KW-1185">Reference proteome</keyword>
<reference evidence="1 2" key="1">
    <citation type="journal article" date="2023" name="PLoS ONE">
        <title>Cytospora paraplurivora sp. nov. isolated from orchards with fruit tree decline syndrome in Ontario, Canada.</title>
        <authorList>
            <person name="Ilyukhin E."/>
            <person name="Nguyen H.D.T."/>
            <person name="Castle A.J."/>
            <person name="Ellouze W."/>
        </authorList>
    </citation>
    <scope>NUCLEOTIDE SEQUENCE [LARGE SCALE GENOMIC DNA]</scope>
    <source>
        <strain evidence="1 2">FDS-564</strain>
    </source>
</reference>
<accession>A0AAN9YLN0</accession>
<organism evidence="1 2">
    <name type="scientific">Cytospora paraplurivora</name>
    <dbReference type="NCBI Taxonomy" id="2898453"/>
    <lineage>
        <taxon>Eukaryota</taxon>
        <taxon>Fungi</taxon>
        <taxon>Dikarya</taxon>
        <taxon>Ascomycota</taxon>
        <taxon>Pezizomycotina</taxon>
        <taxon>Sordariomycetes</taxon>
        <taxon>Sordariomycetidae</taxon>
        <taxon>Diaporthales</taxon>
        <taxon>Cytosporaceae</taxon>
        <taxon>Cytospora</taxon>
    </lineage>
</organism>
<evidence type="ECO:0000313" key="2">
    <source>
        <dbReference type="Proteomes" id="UP001320245"/>
    </source>
</evidence>
<dbReference type="Proteomes" id="UP001320245">
    <property type="component" value="Unassembled WGS sequence"/>
</dbReference>
<gene>
    <name evidence="1" type="ORF">SLS53_001527</name>
</gene>
<protein>
    <submittedName>
        <fullName evidence="1">Uncharacterized protein</fullName>
    </submittedName>
</protein>